<evidence type="ECO:0000313" key="4">
    <source>
        <dbReference type="EMBL" id="CDW81631.1"/>
    </source>
</evidence>
<feature type="compositionally biased region" description="Polar residues" evidence="1">
    <location>
        <begin position="352"/>
        <end position="362"/>
    </location>
</feature>
<keyword evidence="2" id="KW-0812">Transmembrane</keyword>
<gene>
    <name evidence="4" type="primary">Contig5809.g6220</name>
    <name evidence="4" type="ORF">STYLEM_10654</name>
</gene>
<protein>
    <recommendedName>
        <fullName evidence="3">Potassium channel domain-containing protein</fullName>
    </recommendedName>
</protein>
<organism evidence="4 5">
    <name type="scientific">Stylonychia lemnae</name>
    <name type="common">Ciliate</name>
    <dbReference type="NCBI Taxonomy" id="5949"/>
    <lineage>
        <taxon>Eukaryota</taxon>
        <taxon>Sar</taxon>
        <taxon>Alveolata</taxon>
        <taxon>Ciliophora</taxon>
        <taxon>Intramacronucleata</taxon>
        <taxon>Spirotrichea</taxon>
        <taxon>Stichotrichia</taxon>
        <taxon>Sporadotrichida</taxon>
        <taxon>Oxytrichidae</taxon>
        <taxon>Stylonychinae</taxon>
        <taxon>Stylonychia</taxon>
    </lineage>
</organism>
<keyword evidence="5" id="KW-1185">Reference proteome</keyword>
<evidence type="ECO:0000259" key="3">
    <source>
        <dbReference type="Pfam" id="PF07885"/>
    </source>
</evidence>
<feature type="region of interest" description="Disordered" evidence="1">
    <location>
        <begin position="313"/>
        <end position="362"/>
    </location>
</feature>
<evidence type="ECO:0000313" key="5">
    <source>
        <dbReference type="Proteomes" id="UP000039865"/>
    </source>
</evidence>
<dbReference type="Pfam" id="PF07885">
    <property type="entry name" value="Ion_trans_2"/>
    <property type="match status" value="1"/>
</dbReference>
<feature type="domain" description="Potassium channel" evidence="3">
    <location>
        <begin position="12"/>
        <end position="66"/>
    </location>
</feature>
<dbReference type="SUPFAM" id="SSF81324">
    <property type="entry name" value="Voltage-gated potassium channels"/>
    <property type="match status" value="1"/>
</dbReference>
<evidence type="ECO:0000256" key="1">
    <source>
        <dbReference type="SAM" id="MobiDB-lite"/>
    </source>
</evidence>
<accession>A0A078AI70</accession>
<reference evidence="4 5" key="1">
    <citation type="submission" date="2014-06" db="EMBL/GenBank/DDBJ databases">
        <authorList>
            <person name="Swart Estienne"/>
        </authorList>
    </citation>
    <scope>NUCLEOTIDE SEQUENCE [LARGE SCALE GENOMIC DNA]</scope>
    <source>
        <strain evidence="4 5">130c</strain>
    </source>
</reference>
<dbReference type="Gene3D" id="1.10.287.70">
    <property type="match status" value="1"/>
</dbReference>
<dbReference type="InterPro" id="IPR013099">
    <property type="entry name" value="K_chnl_dom"/>
</dbReference>
<feature type="compositionally biased region" description="Polar residues" evidence="1">
    <location>
        <begin position="313"/>
        <end position="329"/>
    </location>
</feature>
<dbReference type="Proteomes" id="UP000039865">
    <property type="component" value="Unassembled WGS sequence"/>
</dbReference>
<dbReference type="AlphaFoldDB" id="A0A078AI70"/>
<feature type="transmembrane region" description="Helical" evidence="2">
    <location>
        <begin position="46"/>
        <end position="66"/>
    </location>
</feature>
<dbReference type="InParanoid" id="A0A078AI70"/>
<dbReference type="EMBL" id="CCKQ01010132">
    <property type="protein sequence ID" value="CDW81631.1"/>
    <property type="molecule type" value="Genomic_DNA"/>
</dbReference>
<proteinExistence type="predicted"/>
<sequence length="403" mass="46804">MLVMIFEKQRNEYQMMPFSETLWTIMIMITTTGFGDYAPITPMGRIMSITACIVGVGIMSLFIVSLTHSSYLNNNENIVYSLVTSAQTFLTCQNMHISFTMKEGKYQKFFMIPIRLVQMHQPQIEDMLESMYDRIASFELEIQYKIDKFDLLHYQVEEIRKQSEQVKKVMTRCKALSFQTLNLAKLMDDYRGQMFLSQISDLRKTKKLTTNEIPDELKKLQDLLPPQTLELLSETTLFESEDSIEEKVGVDHKPILKQQLIEQEIVEEDEENLTTEKSQDTNYQTLMIDAQAGIQGDLLNTNSKEHQINYQIQSDQPSGFKSPLNSQQQPRRKSVRFDISSTPKLSDKETGSHQSDQSSLQKTNLNQALSQHHQQQLLIPEWSYLNEDLKSTNEPKICYLQFK</sequence>
<name>A0A078AI70_STYLE</name>
<feature type="transmembrane region" description="Helical" evidence="2">
    <location>
        <begin position="21"/>
        <end position="40"/>
    </location>
</feature>
<keyword evidence="2" id="KW-0472">Membrane</keyword>
<keyword evidence="2" id="KW-1133">Transmembrane helix</keyword>
<evidence type="ECO:0000256" key="2">
    <source>
        <dbReference type="SAM" id="Phobius"/>
    </source>
</evidence>